<evidence type="ECO:0000313" key="6">
    <source>
        <dbReference type="Proteomes" id="UP000784286"/>
    </source>
</evidence>
<evidence type="ECO:0000259" key="4">
    <source>
        <dbReference type="Pfam" id="PF05426"/>
    </source>
</evidence>
<evidence type="ECO:0000256" key="1">
    <source>
        <dbReference type="ARBA" id="ARBA00022729"/>
    </source>
</evidence>
<name>A0A948X1Y2_9BACT</name>
<accession>A0A948X1Y2</accession>
<evidence type="ECO:0000256" key="3">
    <source>
        <dbReference type="SAM" id="SignalP"/>
    </source>
</evidence>
<keyword evidence="2 5" id="KW-0456">Lyase</keyword>
<dbReference type="InterPro" id="IPR008397">
    <property type="entry name" value="Alginate_lyase_dom"/>
</dbReference>
<feature type="signal peptide" evidence="3">
    <location>
        <begin position="1"/>
        <end position="21"/>
    </location>
</feature>
<protein>
    <submittedName>
        <fullName evidence="5">Alginate lyase family protein</fullName>
    </submittedName>
</protein>
<dbReference type="GO" id="GO:0042597">
    <property type="term" value="C:periplasmic space"/>
    <property type="evidence" value="ECO:0007669"/>
    <property type="project" value="InterPro"/>
</dbReference>
<organism evidence="5 6">
    <name type="scientific">Candidatus Phocaeicola excrementipullorum</name>
    <dbReference type="NCBI Taxonomy" id="2838731"/>
    <lineage>
        <taxon>Bacteria</taxon>
        <taxon>Pseudomonadati</taxon>
        <taxon>Bacteroidota</taxon>
        <taxon>Bacteroidia</taxon>
        <taxon>Bacteroidales</taxon>
        <taxon>Bacteroidaceae</taxon>
        <taxon>Phocaeicola</taxon>
    </lineage>
</organism>
<keyword evidence="1 3" id="KW-0732">Signal</keyword>
<dbReference type="InterPro" id="IPR008929">
    <property type="entry name" value="Chondroitin_lyas"/>
</dbReference>
<dbReference type="Proteomes" id="UP000784286">
    <property type="component" value="Unassembled WGS sequence"/>
</dbReference>
<dbReference type="SUPFAM" id="SSF48230">
    <property type="entry name" value="Chondroitin AC/alginate lyase"/>
    <property type="match status" value="1"/>
</dbReference>
<dbReference type="Pfam" id="PF05426">
    <property type="entry name" value="Alginate_lyase"/>
    <property type="match status" value="1"/>
</dbReference>
<reference evidence="5" key="1">
    <citation type="journal article" date="2021" name="PeerJ">
        <title>Extensive microbial diversity within the chicken gut microbiome revealed by metagenomics and culture.</title>
        <authorList>
            <person name="Gilroy R."/>
            <person name="Ravi A."/>
            <person name="Getino M."/>
            <person name="Pursley I."/>
            <person name="Horton D.L."/>
            <person name="Alikhan N.F."/>
            <person name="Baker D."/>
            <person name="Gharbi K."/>
            <person name="Hall N."/>
            <person name="Watson M."/>
            <person name="Adriaenssens E.M."/>
            <person name="Foster-Nyarko E."/>
            <person name="Jarju S."/>
            <person name="Secka A."/>
            <person name="Antonio M."/>
            <person name="Oren A."/>
            <person name="Chaudhuri R.R."/>
            <person name="La Ragione R."/>
            <person name="Hildebrand F."/>
            <person name="Pallen M.J."/>
        </authorList>
    </citation>
    <scope>NUCLEOTIDE SEQUENCE</scope>
    <source>
        <strain evidence="5">8470</strain>
    </source>
</reference>
<evidence type="ECO:0000256" key="2">
    <source>
        <dbReference type="ARBA" id="ARBA00023239"/>
    </source>
</evidence>
<reference evidence="5" key="2">
    <citation type="submission" date="2021-04" db="EMBL/GenBank/DDBJ databases">
        <authorList>
            <person name="Gilroy R."/>
        </authorList>
    </citation>
    <scope>NUCLEOTIDE SEQUENCE</scope>
    <source>
        <strain evidence="5">8470</strain>
    </source>
</reference>
<sequence length="432" mass="48258">MRRMYYIAAMFALSLAMPGCGDGVNLPDLPAGVETDLYKIPLASDSLVIPLKAETEPMIHNGGLHTPEDFQRIKDNLTRSPWAEGYEKLVNNSHAQTSYVPNPQTSITRGSGTAENYRYAYNDVAAAYQLALRWKISGDNAFADKAVEILNGWASTCTVINGTTDMSLAAGIYGYQFAVAGELMRGYEGWADADFKAYQDWMVNVFYPMNKDFLDRHHDTPDGHYWANWGLCNIASMVGIGILADRRDIYNEAVEHFQVGETNGCITKAIYHVFDGENSNLAQWQESNRDAGHTYMCQGLMGVICQLCWNQGDDFFSYGGQNLFLKGCEYTAKYDYAGLDVPNVPYTREYKGPWGTATEEYPSIHARAIISRPIWALPYYHYAKIKNVDESAIQYTKFAMEYEAPEGGGGDYGANSGEFDNLGFGTLMYARD</sequence>
<gene>
    <name evidence="5" type="ORF">H9928_10505</name>
</gene>
<dbReference type="EMBL" id="JAHLFJ010000093">
    <property type="protein sequence ID" value="MBU3856962.1"/>
    <property type="molecule type" value="Genomic_DNA"/>
</dbReference>
<dbReference type="Gene3D" id="1.50.10.100">
    <property type="entry name" value="Chondroitin AC/alginate lyase"/>
    <property type="match status" value="1"/>
</dbReference>
<comment type="caution">
    <text evidence="5">The sequence shown here is derived from an EMBL/GenBank/DDBJ whole genome shotgun (WGS) entry which is preliminary data.</text>
</comment>
<dbReference type="GO" id="GO:0016829">
    <property type="term" value="F:lyase activity"/>
    <property type="evidence" value="ECO:0007669"/>
    <property type="project" value="UniProtKB-KW"/>
</dbReference>
<proteinExistence type="predicted"/>
<evidence type="ECO:0000313" key="5">
    <source>
        <dbReference type="EMBL" id="MBU3856962.1"/>
    </source>
</evidence>
<feature type="domain" description="Alginate lyase" evidence="4">
    <location>
        <begin position="116"/>
        <end position="334"/>
    </location>
</feature>
<dbReference type="AlphaFoldDB" id="A0A948X1Y2"/>
<feature type="chain" id="PRO_5036853275" evidence="3">
    <location>
        <begin position="22"/>
        <end position="432"/>
    </location>
</feature>